<dbReference type="GO" id="GO:0019878">
    <property type="term" value="P:lysine biosynthetic process via aminoadipic acid"/>
    <property type="evidence" value="ECO:0007669"/>
    <property type="project" value="TreeGrafter"/>
</dbReference>
<dbReference type="InterPro" id="IPR037143">
    <property type="entry name" value="4-PPantetheinyl_Trfase_dom_sf"/>
</dbReference>
<keyword evidence="5" id="KW-1185">Reference proteome</keyword>
<accession>A0A1I3PWR9</accession>
<proteinExistence type="inferred from homology"/>
<protein>
    <submittedName>
        <fullName evidence="4">4'-phosphopantetheinyl transferase</fullName>
    </submittedName>
</protein>
<dbReference type="SUPFAM" id="SSF56214">
    <property type="entry name" value="4'-phosphopantetheinyl transferase"/>
    <property type="match status" value="2"/>
</dbReference>
<dbReference type="PANTHER" id="PTHR12215">
    <property type="entry name" value="PHOSPHOPANTETHEINE TRANSFERASE"/>
    <property type="match status" value="1"/>
</dbReference>
<dbReference type="OrthoDB" id="9808281at2"/>
<dbReference type="GO" id="GO:0005829">
    <property type="term" value="C:cytosol"/>
    <property type="evidence" value="ECO:0007669"/>
    <property type="project" value="TreeGrafter"/>
</dbReference>
<name>A0A1I3PWR9_9BURK</name>
<dbReference type="EMBL" id="FOQU01000006">
    <property type="protein sequence ID" value="SFJ25651.1"/>
    <property type="molecule type" value="Genomic_DNA"/>
</dbReference>
<keyword evidence="2 4" id="KW-0808">Transferase</keyword>
<dbReference type="RefSeq" id="WP_091015029.1">
    <property type="nucleotide sequence ID" value="NZ_CP041743.1"/>
</dbReference>
<dbReference type="Gene3D" id="3.90.470.20">
    <property type="entry name" value="4'-phosphopantetheinyl transferase domain"/>
    <property type="match status" value="1"/>
</dbReference>
<dbReference type="PANTHER" id="PTHR12215:SF10">
    <property type="entry name" value="L-AMINOADIPATE-SEMIALDEHYDE DEHYDROGENASE-PHOSPHOPANTETHEINYL TRANSFERASE"/>
    <property type="match status" value="1"/>
</dbReference>
<dbReference type="InterPro" id="IPR008278">
    <property type="entry name" value="4-PPantetheinyl_Trfase_dom"/>
</dbReference>
<dbReference type="Proteomes" id="UP000199548">
    <property type="component" value="Unassembled WGS sequence"/>
</dbReference>
<evidence type="ECO:0000256" key="2">
    <source>
        <dbReference type="ARBA" id="ARBA00022679"/>
    </source>
</evidence>
<evidence type="ECO:0000259" key="3">
    <source>
        <dbReference type="Pfam" id="PF01648"/>
    </source>
</evidence>
<reference evidence="4 5" key="1">
    <citation type="submission" date="2016-10" db="EMBL/GenBank/DDBJ databases">
        <authorList>
            <person name="de Groot N.N."/>
        </authorList>
    </citation>
    <scope>NUCLEOTIDE SEQUENCE [LARGE SCALE GENOMIC DNA]</scope>
    <source>
        <strain evidence="4 5">LMG 23650</strain>
    </source>
</reference>
<feature type="domain" description="4'-phosphopantetheinyl transferase" evidence="3">
    <location>
        <begin position="106"/>
        <end position="195"/>
    </location>
</feature>
<dbReference type="GO" id="GO:0000287">
    <property type="term" value="F:magnesium ion binding"/>
    <property type="evidence" value="ECO:0007669"/>
    <property type="project" value="InterPro"/>
</dbReference>
<evidence type="ECO:0000313" key="5">
    <source>
        <dbReference type="Proteomes" id="UP000199548"/>
    </source>
</evidence>
<evidence type="ECO:0000313" key="4">
    <source>
        <dbReference type="EMBL" id="SFJ25651.1"/>
    </source>
</evidence>
<gene>
    <name evidence="4" type="ORF">SAMN05192543_10698</name>
</gene>
<evidence type="ECO:0000256" key="1">
    <source>
        <dbReference type="ARBA" id="ARBA00010990"/>
    </source>
</evidence>
<dbReference type="GO" id="GO:0008897">
    <property type="term" value="F:holo-[acyl-carrier-protein] synthase activity"/>
    <property type="evidence" value="ECO:0007669"/>
    <property type="project" value="InterPro"/>
</dbReference>
<dbReference type="InterPro" id="IPR050559">
    <property type="entry name" value="P-Pant_transferase_sf"/>
</dbReference>
<dbReference type="Pfam" id="PF01648">
    <property type="entry name" value="ACPS"/>
    <property type="match status" value="1"/>
</dbReference>
<comment type="similarity">
    <text evidence="1">Belongs to the P-Pant transferase superfamily. Gsp/Sfp/HetI/AcpT family.</text>
</comment>
<sequence>MFVLDKAHIEIVTVDLDALPTRHDLLDADENRRARAFLRPQDSHRFAAAHGLLRELLGLACGEPPASLVWGVRESGKPWLPAHPRLGFNLSHAGPIAVIALGRDLRVGVDVEHLARSLDWRGIASHYFNADECRAIGEGEGSARRFYTLWTAKEAVLKAIGCGLSALDDAPIALDREGRPRLLHPLNDEWHLTPLHEVGHPAALVYDGPTRMLRHWRWPLPVHLPGTLHDRDYRTPQPA</sequence>
<organism evidence="4 5">
    <name type="scientific">Paraburkholderia megapolitana</name>
    <dbReference type="NCBI Taxonomy" id="420953"/>
    <lineage>
        <taxon>Bacteria</taxon>
        <taxon>Pseudomonadati</taxon>
        <taxon>Pseudomonadota</taxon>
        <taxon>Betaproteobacteria</taxon>
        <taxon>Burkholderiales</taxon>
        <taxon>Burkholderiaceae</taxon>
        <taxon>Paraburkholderia</taxon>
    </lineage>
</organism>
<dbReference type="STRING" id="420953.SAMN05192543_10698"/>
<dbReference type="AlphaFoldDB" id="A0A1I3PWR9"/>